<dbReference type="Proteomes" id="UP000177006">
    <property type="component" value="Unassembled WGS sequence"/>
</dbReference>
<proteinExistence type="predicted"/>
<dbReference type="AlphaFoldDB" id="A0A1F5E9I9"/>
<accession>A0A1F5E9I9</accession>
<dbReference type="GO" id="GO:0043565">
    <property type="term" value="F:sequence-specific DNA binding"/>
    <property type="evidence" value="ECO:0007669"/>
    <property type="project" value="InterPro"/>
</dbReference>
<dbReference type="Pfam" id="PF01371">
    <property type="entry name" value="Trp_repressor"/>
    <property type="match status" value="1"/>
</dbReference>
<name>A0A1F5E9I9_9BACT</name>
<evidence type="ECO:0000313" key="1">
    <source>
        <dbReference type="EMBL" id="OGD63980.1"/>
    </source>
</evidence>
<dbReference type="STRING" id="1797457.A2160_03325"/>
<organism evidence="1 2">
    <name type="scientific">Candidatus Beckwithbacteria bacterium RBG_13_42_9</name>
    <dbReference type="NCBI Taxonomy" id="1797457"/>
    <lineage>
        <taxon>Bacteria</taxon>
        <taxon>Candidatus Beckwithiibacteriota</taxon>
    </lineage>
</organism>
<dbReference type="InterPro" id="IPR010921">
    <property type="entry name" value="Trp_repressor/repl_initiator"/>
</dbReference>
<dbReference type="SUPFAM" id="SSF48295">
    <property type="entry name" value="TrpR-like"/>
    <property type="match status" value="1"/>
</dbReference>
<sequence>MESRKKNMGQISKRELSSKVKRQLQEALWQAIIRVTTSNDAEQFINDLLTETEKVMLAKRLAIALLLEKGYEYRTIRDVLKVSTGTIMMVGDRLRREGWGFRQVSQKLERDRKIKALLTKIGDMVDEMMVRPYSRQWVELKKRQRQRSLNDSF</sequence>
<dbReference type="Gene3D" id="1.10.1270.10">
    <property type="entry name" value="TrpR-like"/>
    <property type="match status" value="1"/>
</dbReference>
<dbReference type="EMBL" id="MEZK01000002">
    <property type="protein sequence ID" value="OGD63980.1"/>
    <property type="molecule type" value="Genomic_DNA"/>
</dbReference>
<evidence type="ECO:0008006" key="3">
    <source>
        <dbReference type="Google" id="ProtNLM"/>
    </source>
</evidence>
<dbReference type="InterPro" id="IPR000831">
    <property type="entry name" value="Trp_repress"/>
</dbReference>
<evidence type="ECO:0000313" key="2">
    <source>
        <dbReference type="Proteomes" id="UP000177006"/>
    </source>
</evidence>
<comment type="caution">
    <text evidence="1">The sequence shown here is derived from an EMBL/GenBank/DDBJ whole genome shotgun (WGS) entry which is preliminary data.</text>
</comment>
<dbReference type="GO" id="GO:0003700">
    <property type="term" value="F:DNA-binding transcription factor activity"/>
    <property type="evidence" value="ECO:0007669"/>
    <property type="project" value="InterPro"/>
</dbReference>
<gene>
    <name evidence="1" type="ORF">A2160_03325</name>
</gene>
<protein>
    <recommendedName>
        <fullName evidence="3">TrpR like protein, YerC/YecD</fullName>
    </recommendedName>
</protein>
<dbReference type="InterPro" id="IPR038116">
    <property type="entry name" value="TrpR-like_sf"/>
</dbReference>
<reference evidence="1 2" key="1">
    <citation type="journal article" date="2016" name="Nat. Commun.">
        <title>Thousands of microbial genomes shed light on interconnected biogeochemical processes in an aquifer system.</title>
        <authorList>
            <person name="Anantharaman K."/>
            <person name="Brown C.T."/>
            <person name="Hug L.A."/>
            <person name="Sharon I."/>
            <person name="Castelle C.J."/>
            <person name="Probst A.J."/>
            <person name="Thomas B.C."/>
            <person name="Singh A."/>
            <person name="Wilkins M.J."/>
            <person name="Karaoz U."/>
            <person name="Brodie E.L."/>
            <person name="Williams K.H."/>
            <person name="Hubbard S.S."/>
            <person name="Banfield J.F."/>
        </authorList>
    </citation>
    <scope>NUCLEOTIDE SEQUENCE [LARGE SCALE GENOMIC DNA]</scope>
</reference>